<organism evidence="1 2">
    <name type="scientific">Aspergillus ruber (strain CBS 135680)</name>
    <dbReference type="NCBI Taxonomy" id="1388766"/>
    <lineage>
        <taxon>Eukaryota</taxon>
        <taxon>Fungi</taxon>
        <taxon>Dikarya</taxon>
        <taxon>Ascomycota</taxon>
        <taxon>Pezizomycotina</taxon>
        <taxon>Eurotiomycetes</taxon>
        <taxon>Eurotiomycetidae</taxon>
        <taxon>Eurotiales</taxon>
        <taxon>Aspergillaceae</taxon>
        <taxon>Aspergillus</taxon>
        <taxon>Aspergillus subgen. Aspergillus</taxon>
    </lineage>
</organism>
<sequence length="247" mass="28547">MDVPKSTTVIRFSRHGAKVVNEVAVRFLIDQTSIPVPFILHLGTKESPLKLSPFIMMNYIEHGMLQLSIPSFSRIGSLGQIDDFTWDVTRRPLSMITNDLKRRGGLPRSRLPDENTTFETSSSYLEALANDTVESVDDCRRKSGLQIVGVVDWEFIYAPPWWLVIKKPEFWPSDIDDWTIVFDYRLKTSLVAMKNCEDTAIQQGQLREGHDFLALCRKRVDLLDEREKVEMERLVARRERDMDRGLT</sequence>
<dbReference type="OrthoDB" id="5412996at2759"/>
<evidence type="ECO:0000313" key="2">
    <source>
        <dbReference type="Proteomes" id="UP000019804"/>
    </source>
</evidence>
<evidence type="ECO:0008006" key="3">
    <source>
        <dbReference type="Google" id="ProtNLM"/>
    </source>
</evidence>
<dbReference type="AlphaFoldDB" id="A0A017SI69"/>
<dbReference type="HOGENOM" id="CLU_1124318_0_0_1"/>
<accession>A0A017SI69</accession>
<dbReference type="EMBL" id="KK088418">
    <property type="protein sequence ID" value="EYE96657.1"/>
    <property type="molecule type" value="Genomic_DNA"/>
</dbReference>
<name>A0A017SI69_ASPRC</name>
<protein>
    <recommendedName>
        <fullName evidence="3">Aminoglycoside phosphotransferase domain-containing protein</fullName>
    </recommendedName>
</protein>
<reference evidence="2" key="1">
    <citation type="journal article" date="2014" name="Nat. Commun.">
        <title>Genomic adaptations of the halophilic Dead Sea filamentous fungus Eurotium rubrum.</title>
        <authorList>
            <person name="Kis-Papo T."/>
            <person name="Weig A.R."/>
            <person name="Riley R."/>
            <person name="Persoh D."/>
            <person name="Salamov A."/>
            <person name="Sun H."/>
            <person name="Lipzen A."/>
            <person name="Wasser S.P."/>
            <person name="Rambold G."/>
            <person name="Grigoriev I.V."/>
            <person name="Nevo E."/>
        </authorList>
    </citation>
    <scope>NUCLEOTIDE SEQUENCE [LARGE SCALE GENOMIC DNA]</scope>
    <source>
        <strain evidence="2">CBS 135680</strain>
    </source>
</reference>
<dbReference type="RefSeq" id="XP_040640345.1">
    <property type="nucleotide sequence ID" value="XM_040786271.1"/>
</dbReference>
<keyword evidence="2" id="KW-1185">Reference proteome</keyword>
<proteinExistence type="predicted"/>
<evidence type="ECO:0000313" key="1">
    <source>
        <dbReference type="EMBL" id="EYE96657.1"/>
    </source>
</evidence>
<dbReference type="Proteomes" id="UP000019804">
    <property type="component" value="Unassembled WGS sequence"/>
</dbReference>
<dbReference type="STRING" id="1388766.A0A017SI69"/>
<dbReference type="GeneID" id="63701395"/>
<gene>
    <name evidence="1" type="ORF">EURHEDRAFT_514478</name>
</gene>